<gene>
    <name evidence="2" type="ORF">TNCV_3501731</name>
</gene>
<reference evidence="2" key="1">
    <citation type="submission" date="2020-08" db="EMBL/GenBank/DDBJ databases">
        <title>Multicomponent nature underlies the extraordinary mechanical properties of spider dragline silk.</title>
        <authorList>
            <person name="Kono N."/>
            <person name="Nakamura H."/>
            <person name="Mori M."/>
            <person name="Yoshida Y."/>
            <person name="Ohtoshi R."/>
            <person name="Malay A.D."/>
            <person name="Moran D.A.P."/>
            <person name="Tomita M."/>
            <person name="Numata K."/>
            <person name="Arakawa K."/>
        </authorList>
    </citation>
    <scope>NUCLEOTIDE SEQUENCE</scope>
</reference>
<keyword evidence="3" id="KW-1185">Reference proteome</keyword>
<feature type="region of interest" description="Disordered" evidence="1">
    <location>
        <begin position="1"/>
        <end position="26"/>
    </location>
</feature>
<dbReference type="AlphaFoldDB" id="A0A8X6RX49"/>
<name>A0A8X6RX49_TRICX</name>
<evidence type="ECO:0000313" key="2">
    <source>
        <dbReference type="EMBL" id="GFY02291.1"/>
    </source>
</evidence>
<accession>A0A8X6RX49</accession>
<dbReference type="Proteomes" id="UP000887159">
    <property type="component" value="Unassembled WGS sequence"/>
</dbReference>
<comment type="caution">
    <text evidence="2">The sequence shown here is derived from an EMBL/GenBank/DDBJ whole genome shotgun (WGS) entry which is preliminary data.</text>
</comment>
<evidence type="ECO:0000256" key="1">
    <source>
        <dbReference type="SAM" id="MobiDB-lite"/>
    </source>
</evidence>
<dbReference type="EMBL" id="BMAU01021233">
    <property type="protein sequence ID" value="GFY02291.1"/>
    <property type="molecule type" value="Genomic_DNA"/>
</dbReference>
<evidence type="ECO:0000313" key="3">
    <source>
        <dbReference type="Proteomes" id="UP000887159"/>
    </source>
</evidence>
<sequence length="138" mass="15744">MQDCDDQQPSEKDIVQPEDISNAPTEKGLENVGYEFENYTLTWPKSLSNNFIEMSYFQNKDPNNIYSVSVREYKEQKRPFSNNHLIKNGQVLEKSWLGYSTSIGSVFCLTCKLFSETNSQYTAGFSDSKHVTVIGNSC</sequence>
<proteinExistence type="predicted"/>
<organism evidence="2 3">
    <name type="scientific">Trichonephila clavipes</name>
    <name type="common">Golden silk orbweaver</name>
    <name type="synonym">Nephila clavipes</name>
    <dbReference type="NCBI Taxonomy" id="2585209"/>
    <lineage>
        <taxon>Eukaryota</taxon>
        <taxon>Metazoa</taxon>
        <taxon>Ecdysozoa</taxon>
        <taxon>Arthropoda</taxon>
        <taxon>Chelicerata</taxon>
        <taxon>Arachnida</taxon>
        <taxon>Araneae</taxon>
        <taxon>Araneomorphae</taxon>
        <taxon>Entelegynae</taxon>
        <taxon>Araneoidea</taxon>
        <taxon>Nephilidae</taxon>
        <taxon>Trichonephila</taxon>
    </lineage>
</organism>
<protein>
    <submittedName>
        <fullName evidence="2">Uncharacterized protein</fullName>
    </submittedName>
</protein>